<accession>A0A8C6WLH4</accession>
<reference evidence="3" key="1">
    <citation type="submission" date="2025-08" db="UniProtKB">
        <authorList>
            <consortium name="Ensembl"/>
        </authorList>
    </citation>
    <scope>IDENTIFICATION</scope>
</reference>
<evidence type="ECO:0008006" key="5">
    <source>
        <dbReference type="Google" id="ProtNLM"/>
    </source>
</evidence>
<dbReference type="PANTHER" id="PTHR22909:SF24">
    <property type="entry name" value="GOLGI INTEGRAL MEMBRANE PROTEIN 4-RELATED"/>
    <property type="match status" value="1"/>
</dbReference>
<evidence type="ECO:0000256" key="2">
    <source>
        <dbReference type="SAM" id="MobiDB-lite"/>
    </source>
</evidence>
<keyword evidence="4" id="KW-1185">Reference proteome</keyword>
<evidence type="ECO:0000313" key="4">
    <source>
        <dbReference type="Proteomes" id="UP000694523"/>
    </source>
</evidence>
<feature type="coiled-coil region" evidence="1">
    <location>
        <begin position="93"/>
        <end position="120"/>
    </location>
</feature>
<feature type="region of interest" description="Disordered" evidence="2">
    <location>
        <begin position="146"/>
        <end position="168"/>
    </location>
</feature>
<reference evidence="3" key="2">
    <citation type="submission" date="2025-09" db="UniProtKB">
        <authorList>
            <consortium name="Ensembl"/>
        </authorList>
    </citation>
    <scope>IDENTIFICATION</scope>
</reference>
<sequence>MGNGVCSRRQRRIFQCLLLLTVVCGVLYGSMISYEMHKQLRRTETMALMYQQHQESLSAQLQVAYEHRSRLEKSLKKERLDHKKSKADFLVYKLESQQNLNKEKNQHEDLKKQFYDLQDKHQVQGDDHNRILDEHKDRYDKLHQAKEVEVSQLKGTTTTGFTNPPSDY</sequence>
<evidence type="ECO:0000313" key="3">
    <source>
        <dbReference type="Ensembl" id="ENSNMLP00000016058.1"/>
    </source>
</evidence>
<dbReference type="GO" id="GO:0000139">
    <property type="term" value="C:Golgi membrane"/>
    <property type="evidence" value="ECO:0007669"/>
    <property type="project" value="InterPro"/>
</dbReference>
<dbReference type="InterPro" id="IPR042336">
    <property type="entry name" value="GOLIM4"/>
</dbReference>
<evidence type="ECO:0000256" key="1">
    <source>
        <dbReference type="SAM" id="Coils"/>
    </source>
</evidence>
<dbReference type="Proteomes" id="UP000694523">
    <property type="component" value="Unplaced"/>
</dbReference>
<protein>
    <recommendedName>
        <fullName evidence="5">Golgi integral membrane protein 4</fullName>
    </recommendedName>
</protein>
<proteinExistence type="predicted"/>
<feature type="compositionally biased region" description="Polar residues" evidence="2">
    <location>
        <begin position="153"/>
        <end position="168"/>
    </location>
</feature>
<name>A0A8C6WLH4_9GOBI</name>
<organism evidence="3 4">
    <name type="scientific">Neogobius melanostomus</name>
    <name type="common">round goby</name>
    <dbReference type="NCBI Taxonomy" id="47308"/>
    <lineage>
        <taxon>Eukaryota</taxon>
        <taxon>Metazoa</taxon>
        <taxon>Chordata</taxon>
        <taxon>Craniata</taxon>
        <taxon>Vertebrata</taxon>
        <taxon>Euteleostomi</taxon>
        <taxon>Actinopterygii</taxon>
        <taxon>Neopterygii</taxon>
        <taxon>Teleostei</taxon>
        <taxon>Neoteleostei</taxon>
        <taxon>Acanthomorphata</taxon>
        <taxon>Gobiaria</taxon>
        <taxon>Gobiiformes</taxon>
        <taxon>Gobioidei</taxon>
        <taxon>Gobiidae</taxon>
        <taxon>Benthophilinae</taxon>
        <taxon>Neogobiini</taxon>
        <taxon>Neogobius</taxon>
    </lineage>
</organism>
<dbReference type="PANTHER" id="PTHR22909">
    <property type="entry name" value="GOLGI INTEGRAL MEMBRANE PROTEIN 4"/>
    <property type="match status" value="1"/>
</dbReference>
<keyword evidence="1" id="KW-0175">Coiled coil</keyword>
<dbReference type="Ensembl" id="ENSNMLT00000018038.1">
    <property type="protein sequence ID" value="ENSNMLP00000016058.1"/>
    <property type="gene ID" value="ENSNMLG00000010625.1"/>
</dbReference>
<dbReference type="AlphaFoldDB" id="A0A8C6WLH4"/>